<keyword evidence="3" id="KW-0408">Iron</keyword>
<dbReference type="Gene3D" id="3.30.70.20">
    <property type="match status" value="2"/>
</dbReference>
<dbReference type="PROSITE" id="PS51379">
    <property type="entry name" value="4FE4S_FER_2"/>
    <property type="match status" value="2"/>
</dbReference>
<dbReference type="eggNOG" id="COG2768">
    <property type="taxonomic scope" value="Bacteria"/>
</dbReference>
<sequence length="445" mass="47182">MSETTKSGKVHASPASASNERPARGSKAAKAGTKQTAQKGTGPKGTKQAGAGAEPSKVFFTDMRCRIGTSLLDKLDKLMLAAGMERINFQNAFVAIKIHFGEPGNLAFLRPNFAKTVADRVKKLGGMPFLTDANTLYVGRRNNALLHMDAAYENGFTPFSTGCHVVIADGLKGADEVEVPIEGGVHLKTAKIGRAIMDADVFISLNHFKGHELTGFGGAIKNIGMGSGSRAGKMIMHNNGKPRVAHDKCVGCRTCARYCNQDAITFNEEQKASINHELCVGCGRCIATCNFDAIDTPWSGSSDDVNIRMVEYAKAVLDGRPNFHISVVNHVSPNCDCHGENDAAIIPDIGIFASFDPVALDKACIDAVNAAPVIPGTVLGDRMGRQPEGKGESACGCAGHAGHAGHTGRHDHFHVVHPGTNWRSQIEHAEALGLGSGTYELVTVK</sequence>
<dbReference type="HOGENOM" id="CLU_046240_0_0_7"/>
<keyword evidence="2" id="KW-0479">Metal-binding</keyword>
<dbReference type="Pfam" id="PF04015">
    <property type="entry name" value="DUF362"/>
    <property type="match status" value="1"/>
</dbReference>
<dbReference type="AlphaFoldDB" id="B8DKX1"/>
<dbReference type="InterPro" id="IPR007160">
    <property type="entry name" value="DUF362"/>
</dbReference>
<keyword evidence="1" id="KW-0004">4Fe-4S</keyword>
<dbReference type="GO" id="GO:0046872">
    <property type="term" value="F:metal ion binding"/>
    <property type="evidence" value="ECO:0007669"/>
    <property type="project" value="UniProtKB-KW"/>
</dbReference>
<feature type="compositionally biased region" description="Low complexity" evidence="5">
    <location>
        <begin position="28"/>
        <end position="53"/>
    </location>
</feature>
<dbReference type="EMBL" id="CP001197">
    <property type="protein sequence ID" value="ACL07550.1"/>
    <property type="molecule type" value="Genomic_DNA"/>
</dbReference>
<gene>
    <name evidence="7" type="ordered locus">DvMF_0593</name>
</gene>
<feature type="domain" description="4Fe-4S ferredoxin-type" evidence="6">
    <location>
        <begin position="240"/>
        <end position="269"/>
    </location>
</feature>
<dbReference type="InterPro" id="IPR050157">
    <property type="entry name" value="PSI_iron-sulfur_center"/>
</dbReference>
<evidence type="ECO:0000259" key="6">
    <source>
        <dbReference type="PROSITE" id="PS51379"/>
    </source>
</evidence>
<feature type="region of interest" description="Disordered" evidence="5">
    <location>
        <begin position="1"/>
        <end position="53"/>
    </location>
</feature>
<proteinExistence type="predicted"/>
<dbReference type="Pfam" id="PF12838">
    <property type="entry name" value="Fer4_7"/>
    <property type="match status" value="1"/>
</dbReference>
<dbReference type="KEGG" id="dvm:DvMF_0593"/>
<dbReference type="STRING" id="883.DvMF_0593"/>
<protein>
    <submittedName>
        <fullName evidence="7">4Fe-4S ferredoxin iron-sulfur binding domain protein</fullName>
    </submittedName>
</protein>
<name>B8DKX1_NITV9</name>
<dbReference type="GO" id="GO:0051539">
    <property type="term" value="F:4 iron, 4 sulfur cluster binding"/>
    <property type="evidence" value="ECO:0007669"/>
    <property type="project" value="UniProtKB-KW"/>
</dbReference>
<evidence type="ECO:0000256" key="2">
    <source>
        <dbReference type="ARBA" id="ARBA00022723"/>
    </source>
</evidence>
<evidence type="ECO:0000256" key="3">
    <source>
        <dbReference type="ARBA" id="ARBA00023004"/>
    </source>
</evidence>
<dbReference type="PANTHER" id="PTHR24960">
    <property type="entry name" value="PHOTOSYSTEM I IRON-SULFUR CENTER-RELATED"/>
    <property type="match status" value="1"/>
</dbReference>
<evidence type="ECO:0000256" key="5">
    <source>
        <dbReference type="SAM" id="MobiDB-lite"/>
    </source>
</evidence>
<feature type="domain" description="4Fe-4S ferredoxin-type" evidence="6">
    <location>
        <begin position="270"/>
        <end position="299"/>
    </location>
</feature>
<dbReference type="PANTHER" id="PTHR24960:SF79">
    <property type="entry name" value="PHOTOSYSTEM I IRON-SULFUR CENTER"/>
    <property type="match status" value="1"/>
</dbReference>
<reference evidence="7" key="1">
    <citation type="submission" date="2008-10" db="EMBL/GenBank/DDBJ databases">
        <title>Complete sequence of Desulfovibrio vulgaris str. 'Miyazaki F'.</title>
        <authorList>
            <person name="Lucas S."/>
            <person name="Copeland A."/>
            <person name="Lapidus A."/>
            <person name="Glavina del Rio T."/>
            <person name="Dalin E."/>
            <person name="Tice H."/>
            <person name="Bruce D."/>
            <person name="Goodwin L."/>
            <person name="Pitluck S."/>
            <person name="Sims D."/>
            <person name="Brettin T."/>
            <person name="Detter J.C."/>
            <person name="Han C."/>
            <person name="Larimer F."/>
            <person name="Land M."/>
            <person name="Hauser L."/>
            <person name="Kyrpides N."/>
            <person name="Mikhailova N."/>
            <person name="Hazen T.C."/>
            <person name="Richardson P."/>
        </authorList>
    </citation>
    <scope>NUCLEOTIDE SEQUENCE</scope>
    <source>
        <strain evidence="7">Miyazaki F</strain>
    </source>
</reference>
<evidence type="ECO:0000256" key="4">
    <source>
        <dbReference type="ARBA" id="ARBA00023014"/>
    </source>
</evidence>
<organism evidence="7">
    <name type="scientific">Nitratidesulfovibrio vulgaris (strain DSM 19637 / Miyazaki F)</name>
    <name type="common">Desulfovibrio vulgaris</name>
    <dbReference type="NCBI Taxonomy" id="883"/>
    <lineage>
        <taxon>Bacteria</taxon>
        <taxon>Pseudomonadati</taxon>
        <taxon>Thermodesulfobacteriota</taxon>
        <taxon>Desulfovibrionia</taxon>
        <taxon>Desulfovibrionales</taxon>
        <taxon>Desulfovibrionaceae</taxon>
        <taxon>Nitratidesulfovibrio</taxon>
    </lineage>
</organism>
<dbReference type="SUPFAM" id="SSF54862">
    <property type="entry name" value="4Fe-4S ferredoxins"/>
    <property type="match status" value="1"/>
</dbReference>
<dbReference type="InterPro" id="IPR017896">
    <property type="entry name" value="4Fe4S_Fe-S-bd"/>
</dbReference>
<accession>B8DKX1</accession>
<evidence type="ECO:0000256" key="1">
    <source>
        <dbReference type="ARBA" id="ARBA00022485"/>
    </source>
</evidence>
<evidence type="ECO:0000313" key="7">
    <source>
        <dbReference type="EMBL" id="ACL07550.1"/>
    </source>
</evidence>
<keyword evidence="4" id="KW-0411">Iron-sulfur</keyword>